<dbReference type="EMBL" id="CP063458">
    <property type="protein sequence ID" value="QOV91558.1"/>
    <property type="molecule type" value="Genomic_DNA"/>
</dbReference>
<evidence type="ECO:0000256" key="2">
    <source>
        <dbReference type="SAM" id="Phobius"/>
    </source>
</evidence>
<evidence type="ECO:0000313" key="3">
    <source>
        <dbReference type="EMBL" id="QOV91558.1"/>
    </source>
</evidence>
<evidence type="ECO:0000313" key="4">
    <source>
        <dbReference type="Proteomes" id="UP000593765"/>
    </source>
</evidence>
<feature type="transmembrane region" description="Helical" evidence="2">
    <location>
        <begin position="52"/>
        <end position="70"/>
    </location>
</feature>
<evidence type="ECO:0000256" key="1">
    <source>
        <dbReference type="SAM" id="MobiDB-lite"/>
    </source>
</evidence>
<dbReference type="AlphaFoldDB" id="A0A7M2X1E0"/>
<dbReference type="RefSeq" id="WP_206294857.1">
    <property type="nucleotide sequence ID" value="NZ_CP063458.1"/>
</dbReference>
<organism evidence="3 4">
    <name type="scientific">Humisphaera borealis</name>
    <dbReference type="NCBI Taxonomy" id="2807512"/>
    <lineage>
        <taxon>Bacteria</taxon>
        <taxon>Pseudomonadati</taxon>
        <taxon>Planctomycetota</taxon>
        <taxon>Phycisphaerae</taxon>
        <taxon>Tepidisphaerales</taxon>
        <taxon>Tepidisphaeraceae</taxon>
        <taxon>Humisphaera</taxon>
    </lineage>
</organism>
<keyword evidence="4" id="KW-1185">Reference proteome</keyword>
<dbReference type="Proteomes" id="UP000593765">
    <property type="component" value="Chromosome"/>
</dbReference>
<accession>A0A7M2X1E0</accession>
<sequence length="137" mass="14753">MKDESDPTPGYDVSGPPEKPRRPKPAYPLPYARTRDYEPDRLPFGWSPSSHFLAGMGLGVLMSVVAWRTAYQFKLIGTDGSLWIAMALVMFAVKLTIGVAGLCLPWWRMAGAGMLTSISLGSLICGGALFATVCGGR</sequence>
<keyword evidence="2" id="KW-0812">Transmembrane</keyword>
<name>A0A7M2X1E0_9BACT</name>
<keyword evidence="2" id="KW-1133">Transmembrane helix</keyword>
<dbReference type="KEGG" id="hbs:IPV69_09440"/>
<proteinExistence type="predicted"/>
<reference evidence="3 4" key="1">
    <citation type="submission" date="2020-10" db="EMBL/GenBank/DDBJ databases">
        <title>Wide distribution of Phycisphaera-like planctomycetes from WD2101 soil group in peatlands and genome analysis of the first cultivated representative.</title>
        <authorList>
            <person name="Dedysh S.N."/>
            <person name="Beletsky A.V."/>
            <person name="Ivanova A."/>
            <person name="Kulichevskaya I.S."/>
            <person name="Suzina N.E."/>
            <person name="Philippov D.A."/>
            <person name="Rakitin A.L."/>
            <person name="Mardanov A.V."/>
            <person name="Ravin N.V."/>
        </authorList>
    </citation>
    <scope>NUCLEOTIDE SEQUENCE [LARGE SCALE GENOMIC DNA]</scope>
    <source>
        <strain evidence="3 4">M1803</strain>
    </source>
</reference>
<feature type="region of interest" description="Disordered" evidence="1">
    <location>
        <begin position="1"/>
        <end position="28"/>
    </location>
</feature>
<protein>
    <submittedName>
        <fullName evidence="3">Uncharacterized protein</fullName>
    </submittedName>
</protein>
<keyword evidence="2" id="KW-0472">Membrane</keyword>
<feature type="transmembrane region" description="Helical" evidence="2">
    <location>
        <begin position="82"/>
        <end position="107"/>
    </location>
</feature>
<gene>
    <name evidence="3" type="ORF">IPV69_09440</name>
</gene>
<feature type="transmembrane region" description="Helical" evidence="2">
    <location>
        <begin position="113"/>
        <end position="134"/>
    </location>
</feature>